<dbReference type="Proteomes" id="UP000800096">
    <property type="component" value="Unassembled WGS sequence"/>
</dbReference>
<reference evidence="1" key="1">
    <citation type="journal article" date="2020" name="Stud. Mycol.">
        <title>101 Dothideomycetes genomes: a test case for predicting lifestyles and emergence of pathogens.</title>
        <authorList>
            <person name="Haridas S."/>
            <person name="Albert R."/>
            <person name="Binder M."/>
            <person name="Bloem J."/>
            <person name="Labutti K."/>
            <person name="Salamov A."/>
            <person name="Andreopoulos B."/>
            <person name="Baker S."/>
            <person name="Barry K."/>
            <person name="Bills G."/>
            <person name="Bluhm B."/>
            <person name="Cannon C."/>
            <person name="Castanera R."/>
            <person name="Culley D."/>
            <person name="Daum C."/>
            <person name="Ezra D."/>
            <person name="Gonzalez J."/>
            <person name="Henrissat B."/>
            <person name="Kuo A."/>
            <person name="Liang C."/>
            <person name="Lipzen A."/>
            <person name="Lutzoni F."/>
            <person name="Magnuson J."/>
            <person name="Mondo S."/>
            <person name="Nolan M."/>
            <person name="Ohm R."/>
            <person name="Pangilinan J."/>
            <person name="Park H.-J."/>
            <person name="Ramirez L."/>
            <person name="Alfaro M."/>
            <person name="Sun H."/>
            <person name="Tritt A."/>
            <person name="Yoshinaga Y."/>
            <person name="Zwiers L.-H."/>
            <person name="Turgeon B."/>
            <person name="Goodwin S."/>
            <person name="Spatafora J."/>
            <person name="Crous P."/>
            <person name="Grigoriev I."/>
        </authorList>
    </citation>
    <scope>NUCLEOTIDE SEQUENCE</scope>
    <source>
        <strain evidence="1">HMLAC05119</strain>
    </source>
</reference>
<organism evidence="1 2">
    <name type="scientific">Ampelomyces quisqualis</name>
    <name type="common">Powdery mildew agent</name>
    <dbReference type="NCBI Taxonomy" id="50730"/>
    <lineage>
        <taxon>Eukaryota</taxon>
        <taxon>Fungi</taxon>
        <taxon>Dikarya</taxon>
        <taxon>Ascomycota</taxon>
        <taxon>Pezizomycotina</taxon>
        <taxon>Dothideomycetes</taxon>
        <taxon>Pleosporomycetidae</taxon>
        <taxon>Pleosporales</taxon>
        <taxon>Pleosporineae</taxon>
        <taxon>Phaeosphaeriaceae</taxon>
        <taxon>Ampelomyces</taxon>
    </lineage>
</organism>
<protein>
    <submittedName>
        <fullName evidence="1">Uncharacterized protein</fullName>
    </submittedName>
</protein>
<feature type="non-terminal residue" evidence="1">
    <location>
        <position position="1"/>
    </location>
</feature>
<dbReference type="AlphaFoldDB" id="A0A6A5QJG7"/>
<keyword evidence="2" id="KW-1185">Reference proteome</keyword>
<proteinExistence type="predicted"/>
<accession>A0A6A5QJG7</accession>
<sequence>SCYFVFMKKSGCDNHISSSRTGWSPHSVALVSLLNFTGSATSDSTDIQSG</sequence>
<gene>
    <name evidence="1" type="ORF">BDU57DRAFT_451799</name>
</gene>
<evidence type="ECO:0000313" key="1">
    <source>
        <dbReference type="EMBL" id="KAF1915522.1"/>
    </source>
</evidence>
<dbReference type="EMBL" id="ML979136">
    <property type="protein sequence ID" value="KAF1915522.1"/>
    <property type="molecule type" value="Genomic_DNA"/>
</dbReference>
<name>A0A6A5QJG7_AMPQU</name>
<evidence type="ECO:0000313" key="2">
    <source>
        <dbReference type="Proteomes" id="UP000800096"/>
    </source>
</evidence>